<gene>
    <name evidence="3 4" type="primary">rpiA</name>
    <name evidence="4" type="ORF">FSB75_10355</name>
</gene>
<feature type="binding site" evidence="3">
    <location>
        <begin position="93"/>
        <end position="96"/>
    </location>
    <ligand>
        <name>substrate</name>
    </ligand>
</feature>
<dbReference type="GO" id="GO:0004751">
    <property type="term" value="F:ribose-5-phosphate isomerase activity"/>
    <property type="evidence" value="ECO:0007669"/>
    <property type="project" value="UniProtKB-UniRule"/>
</dbReference>
<keyword evidence="5" id="KW-1185">Reference proteome</keyword>
<dbReference type="InterPro" id="IPR037171">
    <property type="entry name" value="NagB/RpiA_transferase-like"/>
</dbReference>
<feature type="binding site" evidence="3">
    <location>
        <position position="120"/>
    </location>
    <ligand>
        <name>substrate</name>
    </ligand>
</feature>
<dbReference type="HAMAP" id="MF_00170">
    <property type="entry name" value="Rib_5P_isom_A"/>
    <property type="match status" value="1"/>
</dbReference>
<dbReference type="NCBIfam" id="NF001924">
    <property type="entry name" value="PRK00702.1"/>
    <property type="match status" value="1"/>
</dbReference>
<dbReference type="InterPro" id="IPR020672">
    <property type="entry name" value="Ribose5P_isomerase_typA_subgr"/>
</dbReference>
<evidence type="ECO:0000256" key="1">
    <source>
        <dbReference type="ARBA" id="ARBA00001713"/>
    </source>
</evidence>
<dbReference type="SUPFAM" id="SSF75445">
    <property type="entry name" value="D-ribose-5-phosphate isomerase (RpiA), lid domain"/>
    <property type="match status" value="1"/>
</dbReference>
<keyword evidence="2 3" id="KW-0413">Isomerase</keyword>
<dbReference type="EC" id="5.3.1.6" evidence="3"/>
<dbReference type="GO" id="GO:0009052">
    <property type="term" value="P:pentose-phosphate shunt, non-oxidative branch"/>
    <property type="evidence" value="ECO:0007669"/>
    <property type="project" value="UniProtKB-UniRule"/>
</dbReference>
<dbReference type="Pfam" id="PF06026">
    <property type="entry name" value="Rib_5-P_isom_A"/>
    <property type="match status" value="1"/>
</dbReference>
<organism evidence="4 5">
    <name type="scientific">Flavisolibacter ginsenosidimutans</name>
    <dbReference type="NCBI Taxonomy" id="661481"/>
    <lineage>
        <taxon>Bacteria</taxon>
        <taxon>Pseudomonadati</taxon>
        <taxon>Bacteroidota</taxon>
        <taxon>Chitinophagia</taxon>
        <taxon>Chitinophagales</taxon>
        <taxon>Chitinophagaceae</taxon>
        <taxon>Flavisolibacter</taxon>
    </lineage>
</organism>
<evidence type="ECO:0000256" key="2">
    <source>
        <dbReference type="ARBA" id="ARBA00023235"/>
    </source>
</evidence>
<dbReference type="RefSeq" id="WP_146786663.1">
    <property type="nucleotide sequence ID" value="NZ_BAABIO010000001.1"/>
</dbReference>
<protein>
    <recommendedName>
        <fullName evidence="3">Ribose-5-phosphate isomerase A</fullName>
        <ecNumber evidence="3">5.3.1.6</ecNumber>
    </recommendedName>
    <alternativeName>
        <fullName evidence="3">Phosphoriboisomerase A</fullName>
        <shortName evidence="3">PRI</shortName>
    </alternativeName>
</protein>
<comment type="function">
    <text evidence="3">Catalyzes the reversible conversion of ribose-5-phosphate to ribulose 5-phosphate.</text>
</comment>
<dbReference type="UniPathway" id="UPA00115">
    <property type="reaction ID" value="UER00412"/>
</dbReference>
<evidence type="ECO:0000256" key="3">
    <source>
        <dbReference type="HAMAP-Rule" id="MF_00170"/>
    </source>
</evidence>
<dbReference type="PANTHER" id="PTHR11934:SF0">
    <property type="entry name" value="RIBOSE-5-PHOSPHATE ISOMERASE"/>
    <property type="match status" value="1"/>
</dbReference>
<sequence length="221" mass="23742">MDAKKNAAERAVEYVQHGMTIGLGTGTTAYWAVLKLGQKIREGLHVNAVATSVGTEKLAKENNIPIAPFSEIDSIDLAIDGADEVDRQKNLIKGGGGALTREKIIAYNSRKFIVVVDESKLVEQLGKFPLPVEVLPFGAELTLKRILSMGVEATIRQAENSNYITDNGNLIVDCRFGSITDPSSLDAALKTIPGIVETGIFLNTRVSTVVVGFKTGDVNEL</sequence>
<dbReference type="CDD" id="cd01398">
    <property type="entry name" value="RPI_A"/>
    <property type="match status" value="1"/>
</dbReference>
<dbReference type="Gene3D" id="3.40.50.1360">
    <property type="match status" value="1"/>
</dbReference>
<dbReference type="NCBIfam" id="TIGR00021">
    <property type="entry name" value="rpiA"/>
    <property type="match status" value="1"/>
</dbReference>
<evidence type="ECO:0000313" key="5">
    <source>
        <dbReference type="Proteomes" id="UP000321204"/>
    </source>
</evidence>
<dbReference type="Gene3D" id="3.30.70.260">
    <property type="match status" value="1"/>
</dbReference>
<dbReference type="SUPFAM" id="SSF100950">
    <property type="entry name" value="NagB/RpiA/CoA transferase-like"/>
    <property type="match status" value="1"/>
</dbReference>
<dbReference type="EMBL" id="CP042433">
    <property type="protein sequence ID" value="QEC56276.1"/>
    <property type="molecule type" value="Genomic_DNA"/>
</dbReference>
<dbReference type="InterPro" id="IPR004788">
    <property type="entry name" value="Ribose5P_isomerase_type_A"/>
</dbReference>
<dbReference type="FunFam" id="3.40.50.1360:FF:000001">
    <property type="entry name" value="Ribose-5-phosphate isomerase A"/>
    <property type="match status" value="1"/>
</dbReference>
<dbReference type="GO" id="GO:0006014">
    <property type="term" value="P:D-ribose metabolic process"/>
    <property type="evidence" value="ECO:0007669"/>
    <property type="project" value="TreeGrafter"/>
</dbReference>
<accession>A0A5B8UIQ8</accession>
<reference evidence="4 5" key="1">
    <citation type="journal article" date="2015" name="Int. J. Syst. Evol. Microbiol.">
        <title>Flavisolibacter ginsenosidimutans sp. nov., with ginsenoside-converting activity isolated from soil used for cultivating ginseng.</title>
        <authorList>
            <person name="Zhao Y."/>
            <person name="Liu Q."/>
            <person name="Kang M.S."/>
            <person name="Jin F."/>
            <person name="Yu H."/>
            <person name="Im W.T."/>
        </authorList>
    </citation>
    <scope>NUCLEOTIDE SEQUENCE [LARGE SCALE GENOMIC DNA]</scope>
    <source>
        <strain evidence="4 5">Gsoil 636</strain>
    </source>
</reference>
<comment type="pathway">
    <text evidence="3">Carbohydrate degradation; pentose phosphate pathway; D-ribose 5-phosphate from D-ribulose 5-phosphate (non-oxidative stage): step 1/1.</text>
</comment>
<feature type="binding site" evidence="3">
    <location>
        <begin position="25"/>
        <end position="28"/>
    </location>
    <ligand>
        <name>substrate</name>
    </ligand>
</feature>
<dbReference type="KEGG" id="fgg:FSB75_10355"/>
<comment type="subunit">
    <text evidence="3">Homodimer.</text>
</comment>
<name>A0A5B8UIQ8_9BACT</name>
<dbReference type="AlphaFoldDB" id="A0A5B8UIQ8"/>
<dbReference type="OrthoDB" id="5870696at2"/>
<comment type="catalytic activity">
    <reaction evidence="1 3">
        <text>aldehydo-D-ribose 5-phosphate = D-ribulose 5-phosphate</text>
        <dbReference type="Rhea" id="RHEA:14657"/>
        <dbReference type="ChEBI" id="CHEBI:58121"/>
        <dbReference type="ChEBI" id="CHEBI:58273"/>
        <dbReference type="EC" id="5.3.1.6"/>
    </reaction>
</comment>
<dbReference type="PANTHER" id="PTHR11934">
    <property type="entry name" value="RIBOSE-5-PHOSPHATE ISOMERASE"/>
    <property type="match status" value="1"/>
</dbReference>
<comment type="similarity">
    <text evidence="3">Belongs to the ribose 5-phosphate isomerase family.</text>
</comment>
<dbReference type="Proteomes" id="UP000321204">
    <property type="component" value="Chromosome"/>
</dbReference>
<feature type="active site" description="Proton acceptor" evidence="3">
    <location>
        <position position="102"/>
    </location>
</feature>
<evidence type="ECO:0000313" key="4">
    <source>
        <dbReference type="EMBL" id="QEC56276.1"/>
    </source>
</evidence>
<proteinExistence type="inferred from homology"/>
<feature type="binding site" evidence="3">
    <location>
        <begin position="80"/>
        <end position="83"/>
    </location>
    <ligand>
        <name>substrate</name>
    </ligand>
</feature>
<dbReference type="GO" id="GO:0005829">
    <property type="term" value="C:cytosol"/>
    <property type="evidence" value="ECO:0007669"/>
    <property type="project" value="TreeGrafter"/>
</dbReference>